<feature type="compositionally biased region" description="Polar residues" evidence="1">
    <location>
        <begin position="978"/>
        <end position="988"/>
    </location>
</feature>
<feature type="region of interest" description="Disordered" evidence="1">
    <location>
        <begin position="389"/>
        <end position="489"/>
    </location>
</feature>
<feature type="region of interest" description="Disordered" evidence="1">
    <location>
        <begin position="959"/>
        <end position="990"/>
    </location>
</feature>
<dbReference type="EMBL" id="BOLY01000002">
    <property type="protein sequence ID" value="GIZ39023.1"/>
    <property type="molecule type" value="Genomic_DNA"/>
</dbReference>
<feature type="compositionally biased region" description="Low complexity" evidence="1">
    <location>
        <begin position="538"/>
        <end position="553"/>
    </location>
</feature>
<comment type="caution">
    <text evidence="3">The sequence shown here is derived from an EMBL/GenBank/DDBJ whole genome shotgun (WGS) entry which is preliminary data.</text>
</comment>
<evidence type="ECO:0000256" key="2">
    <source>
        <dbReference type="SAM" id="Phobius"/>
    </source>
</evidence>
<reference evidence="3 4" key="1">
    <citation type="submission" date="2021-01" db="EMBL/GenBank/DDBJ databases">
        <title>Cercospora kikuchii MAFF 305040 whole genome shotgun sequence.</title>
        <authorList>
            <person name="Kashiwa T."/>
            <person name="Suzuki T."/>
        </authorList>
    </citation>
    <scope>NUCLEOTIDE SEQUENCE [LARGE SCALE GENOMIC DNA]</scope>
    <source>
        <strain evidence="3 4">MAFF 305040</strain>
    </source>
</reference>
<feature type="compositionally biased region" description="Polar residues" evidence="1">
    <location>
        <begin position="792"/>
        <end position="801"/>
    </location>
</feature>
<dbReference type="PANTHER" id="PTHR24216">
    <property type="entry name" value="PAXILLIN-RELATED"/>
    <property type="match status" value="1"/>
</dbReference>
<feature type="region of interest" description="Disordered" evidence="1">
    <location>
        <begin position="584"/>
        <end position="820"/>
    </location>
</feature>
<sequence length="1652" mass="180977">MANQCLDLVRTAALAVVTHFLILFNLVADAYSKILDSDMAQLLLAIAHALGRTVAAPFSFAAELVSAAHNKMLDAIVFFANFVATAYDNILDADITEDLIDAFRAVARTVVARYLISADFVAATYHKIPDSNMTHQCLTVANTMSRAVADPFIAFTNSVTAAYNQTFSTDMAHRLLAIASSAARTVACTVAAPFISFANTIATACAAIQWWFEASIYVSCGLFVVILLYCAFTELRRFFFGNTQRPCLYAEEITVSDVEMEDAPPIESEMKDAPSIQSTSPPIACDGPELKGHFYQHPWRIRTPFGWELINKQDRRSAPQVQMQCPWEDRLMWGPDPAWVSSYNSRLLREDAARKQAHQERFEQRKYDIEYAKWAHRCHMSVADKPIYSASAQPPKADSDSDRHVEPTSKPQPKVVKSKATGASERRLQASASTRPPIPAAEPAPPAPTHCRSQKQASASAQAEPTSSTAPVNSAAPAQVEPTSKHQPIIVKSKAIGLSKHRLPASAFTPEPNWTATPAPPASPRRSGQKHVSVSAQPESLSSPAPISSAAPAHVEPIDEPEQDIVESKTAGVPEQILPVSAAILSPTSTAAPDLRAPRRRRTKKHVSVSAHPEPLSPAAPVISAASTQVEPINGPEQEIVESKAVGASEPPPPPSAFVLAPISAAEPAQPAPNEPRRKKHVTFAEVTPEPIPAPAFVPSAAPAPSATTTHAEPSHEDKQAVSVPMPDTEARDAQALVSNEPQSPVFHHKRRSGSKPVERGNNVRTASGNVARRQKKPSAPLSATLKKWLVDQQNTETSQRFAPPSQPSLQPQDGHYGEGALPAHSSAINTPSEDMVMADVAGMFIAEPASEGETGMQGIEQAVAATDAPLPQELAMLDDLPHKVAGRAPEVQEQVMEDVVESLPMALDTMPLLSQASLQTPPQALPAPNVLRIFAEMAAAASSDNGQISFTDADVQPATPQQAIPQPIAPHPASHSEAPQQTIQSQPMPLDVQKEGRDIHMKLFRWAERAELDEADLTELYQELARILDTCRELRRQGIDSPIDQESPSLTQNYCECIKERLEAKGDCGMANEALTLCLNLKDGDFFGDGSEDSCHEEVTGLLNQNADRLNRILGSRTAAGLPSTKDVQELEEDLQVFKSYYTLWPRSYKKYLHGLDDAAPVLLQLLALQLAIEQAKVATPLDNEREWFLNGLQMCQQVLKDYSPLREVTDVPQEQIIEKMVAWMVDSKVQLEAASAGFEIQARQSALCLFARRLRSFDEYCFNENGSPRRNVNASRILRKLQVIKDSIIYMTPGHDSHYYRPIAQEVLQTLQMRYSPTAVSNDGSARSTVAAPSSASAGPIPTDVSMTKDSRTNTEAPGGDLGTRKKVALTLSDSGLRNPKLPTAEYHPLRDGTLTMEGATKLIGEWLDASKDVSNGLKSRNPNEDGVQNLLDIILQRLMQTDEYLLAENHFWKPFATQLSGFWRDTILRDLHKIQGNLRDFEHPVAGKCCHAAAQIWRFAPGSDMVMIPNKIEDLYNLLEPAFKTPHGSKTLYGVQTQWALLINHNSREPFFERSSQTMGELFALIVSRISCWKHVLKTNFGSDIANFTQVKDRLTIMVDWFRALFGNNGEHRALAKQKSPQLCEVGDRVAGLHKNVMAEEKSRSQSAQ</sequence>
<feature type="transmembrane region" description="Helical" evidence="2">
    <location>
        <begin position="186"/>
        <end position="210"/>
    </location>
</feature>
<feature type="region of interest" description="Disordered" evidence="1">
    <location>
        <begin position="502"/>
        <end position="557"/>
    </location>
</feature>
<feature type="compositionally biased region" description="Low complexity" evidence="1">
    <location>
        <begin position="697"/>
        <end position="712"/>
    </location>
</feature>
<dbReference type="OrthoDB" id="3649651at2759"/>
<protein>
    <submittedName>
        <fullName evidence="3">Uncharacterized protein</fullName>
    </submittedName>
</protein>
<evidence type="ECO:0000256" key="1">
    <source>
        <dbReference type="SAM" id="MobiDB-lite"/>
    </source>
</evidence>
<dbReference type="PANTHER" id="PTHR24216:SF65">
    <property type="entry name" value="PAXILLIN-LIKE PROTEIN 1"/>
    <property type="match status" value="1"/>
</dbReference>
<proteinExistence type="predicted"/>
<organism evidence="3 4">
    <name type="scientific">Cercospora kikuchii</name>
    <dbReference type="NCBI Taxonomy" id="84275"/>
    <lineage>
        <taxon>Eukaryota</taxon>
        <taxon>Fungi</taxon>
        <taxon>Dikarya</taxon>
        <taxon>Ascomycota</taxon>
        <taxon>Pezizomycotina</taxon>
        <taxon>Dothideomycetes</taxon>
        <taxon>Dothideomycetidae</taxon>
        <taxon>Mycosphaerellales</taxon>
        <taxon>Mycosphaerellaceae</taxon>
        <taxon>Cercospora</taxon>
    </lineage>
</organism>
<feature type="transmembrane region" description="Helical" evidence="2">
    <location>
        <begin position="12"/>
        <end position="31"/>
    </location>
</feature>
<dbReference type="Proteomes" id="UP000825890">
    <property type="component" value="Unassembled WGS sequence"/>
</dbReference>
<gene>
    <name evidence="3" type="ORF">CKM354_000241500</name>
</gene>
<feature type="compositionally biased region" description="Basic and acidic residues" evidence="1">
    <location>
        <begin position="397"/>
        <end position="407"/>
    </location>
</feature>
<name>A0A9P3CA12_9PEZI</name>
<keyword evidence="2" id="KW-1133">Transmembrane helix</keyword>
<dbReference type="GeneID" id="68287990"/>
<feature type="compositionally biased region" description="Pro residues" evidence="1">
    <location>
        <begin position="436"/>
        <end position="448"/>
    </location>
</feature>
<feature type="compositionally biased region" description="Basic residues" evidence="1">
    <location>
        <begin position="598"/>
        <end position="607"/>
    </location>
</feature>
<feature type="region of interest" description="Disordered" evidence="1">
    <location>
        <begin position="1321"/>
        <end position="1365"/>
    </location>
</feature>
<feature type="compositionally biased region" description="Low complexity" evidence="1">
    <location>
        <begin position="454"/>
        <end position="463"/>
    </location>
</feature>
<dbReference type="RefSeq" id="XP_044653510.1">
    <property type="nucleotide sequence ID" value="XM_044797575.1"/>
</dbReference>
<keyword evidence="2" id="KW-0812">Transmembrane</keyword>
<evidence type="ECO:0000313" key="3">
    <source>
        <dbReference type="EMBL" id="GIZ39023.1"/>
    </source>
</evidence>
<keyword evidence="4" id="KW-1185">Reference proteome</keyword>
<feature type="transmembrane region" description="Helical" evidence="2">
    <location>
        <begin position="216"/>
        <end position="235"/>
    </location>
</feature>
<keyword evidence="2" id="KW-0472">Membrane</keyword>
<accession>A0A9P3CA12</accession>
<feature type="compositionally biased region" description="Low complexity" evidence="1">
    <location>
        <begin position="1327"/>
        <end position="1340"/>
    </location>
</feature>
<evidence type="ECO:0000313" key="4">
    <source>
        <dbReference type="Proteomes" id="UP000825890"/>
    </source>
</evidence>